<dbReference type="Proteomes" id="UP000326759">
    <property type="component" value="Unassembled WGS sequence"/>
</dbReference>
<evidence type="ECO:0000256" key="3">
    <source>
        <dbReference type="ARBA" id="ARBA00023242"/>
    </source>
</evidence>
<dbReference type="PANTHER" id="PTHR12972:SF0">
    <property type="entry name" value="PROTEIN DOWNSTREAM NEIGHBOR OF SON"/>
    <property type="match status" value="1"/>
</dbReference>
<proteinExistence type="inferred from homology"/>
<comment type="caution">
    <text evidence="5">The sequence shown here is derived from an EMBL/GenBank/DDBJ whole genome shotgun (WGS) entry which is preliminary data.</text>
</comment>
<sequence length="556" mass="62213">MNSDYNLNGPMGIQEETLLHWVKPNDLMKSRKIRAKKQALKARFSCSPIQNKFVKQVKNEQLSSPSSCRNPFKCSNIKKEIDDCEKSEISKESLLFDQVSPPSKLNSSRNNENCFSSLPTDTRNGFKEVEDKVLSEEILPVDWSLKCKVRFTSFKPFQWRHTFKTSEEATGTTGFVRCLNAETEIKNGRTLDTSSNAQFYQCCLVWQHPNLPFINLFPREKQKSSGQFGIYASDKKISGALHSEWGESLRSLYQLLRVRQCPFFYICAHSFTCLLRAAGIAGFPHTHAFITPTSKGFRDAMKKEGIEFSMPLIEKGHVDLKQSTLEDEELNLASETNDESEEPDDFLETLGLETSQFPTLNQNRGKMSFSREYKKVQSVDGLAQSLVYVEDMELQGLINFILNCGSCVLTTGPMAGIPPTLLSPVGFNGGTLRSLKVNSSTVRTTSGETQYCVDIQGPLLPTAVLHLCSLLSSSQDNYSVNLIPLNSSLPFCSVSPSLIGSSMPMAFASEGLVDCGIGKDIREVLCKSNDTSDEDFPSSYRRINFNNGKYLWSDKL</sequence>
<organism evidence="5 6">
    <name type="scientific">Armadillidium nasatum</name>
    <dbReference type="NCBI Taxonomy" id="96803"/>
    <lineage>
        <taxon>Eukaryota</taxon>
        <taxon>Metazoa</taxon>
        <taxon>Ecdysozoa</taxon>
        <taxon>Arthropoda</taxon>
        <taxon>Crustacea</taxon>
        <taxon>Multicrustacea</taxon>
        <taxon>Malacostraca</taxon>
        <taxon>Eumalacostraca</taxon>
        <taxon>Peracarida</taxon>
        <taxon>Isopoda</taxon>
        <taxon>Oniscidea</taxon>
        <taxon>Crinocheta</taxon>
        <taxon>Armadillidiidae</taxon>
        <taxon>Armadillidium</taxon>
    </lineage>
</organism>
<keyword evidence="6" id="KW-1185">Reference proteome</keyword>
<dbReference type="PRINTS" id="PR02064">
    <property type="entry name" value="DONSON"/>
</dbReference>
<evidence type="ECO:0000256" key="4">
    <source>
        <dbReference type="ARBA" id="ARBA00025806"/>
    </source>
</evidence>
<evidence type="ECO:0000313" key="5">
    <source>
        <dbReference type="EMBL" id="KAB7496575.1"/>
    </source>
</evidence>
<name>A0A5N5SR01_9CRUS</name>
<evidence type="ECO:0000256" key="1">
    <source>
        <dbReference type="ARBA" id="ARBA00004123"/>
    </source>
</evidence>
<gene>
    <name evidence="5" type="primary">hd</name>
    <name evidence="5" type="ORF">Anas_04419</name>
</gene>
<comment type="subcellular location">
    <subcellularLocation>
        <location evidence="1">Nucleus</location>
    </subcellularLocation>
</comment>
<dbReference type="AlphaFoldDB" id="A0A5N5SR01"/>
<dbReference type="PANTHER" id="PTHR12972">
    <property type="entry name" value="DOWNSTREAM NEIGHBOR OF SON"/>
    <property type="match status" value="1"/>
</dbReference>
<comment type="similarity">
    <text evidence="4">Belongs to the DONSON family.</text>
</comment>
<keyword evidence="3" id="KW-0539">Nucleus</keyword>
<dbReference type="GO" id="GO:0033260">
    <property type="term" value="P:nuclear DNA replication"/>
    <property type="evidence" value="ECO:0007669"/>
    <property type="project" value="TreeGrafter"/>
</dbReference>
<accession>A0A5N5SR01</accession>
<dbReference type="OrthoDB" id="534063at2759"/>
<keyword evidence="2" id="KW-0217">Developmental protein</keyword>
<dbReference type="InterPro" id="IPR024861">
    <property type="entry name" value="Donson"/>
</dbReference>
<evidence type="ECO:0000313" key="6">
    <source>
        <dbReference type="Proteomes" id="UP000326759"/>
    </source>
</evidence>
<dbReference type="EMBL" id="SEYY01021234">
    <property type="protein sequence ID" value="KAB7496575.1"/>
    <property type="molecule type" value="Genomic_DNA"/>
</dbReference>
<dbReference type="GO" id="GO:0005634">
    <property type="term" value="C:nucleus"/>
    <property type="evidence" value="ECO:0007669"/>
    <property type="project" value="UniProtKB-SubCell"/>
</dbReference>
<protein>
    <submittedName>
        <fullName evidence="5">Protein downstream neighbor of son-like protein</fullName>
    </submittedName>
</protein>
<evidence type="ECO:0000256" key="2">
    <source>
        <dbReference type="ARBA" id="ARBA00022473"/>
    </source>
</evidence>
<reference evidence="5 6" key="1">
    <citation type="journal article" date="2019" name="PLoS Biol.">
        <title>Sex chromosomes control vertical transmission of feminizing Wolbachia symbionts in an isopod.</title>
        <authorList>
            <person name="Becking T."/>
            <person name="Chebbi M.A."/>
            <person name="Giraud I."/>
            <person name="Moumen B."/>
            <person name="Laverre T."/>
            <person name="Caubet Y."/>
            <person name="Peccoud J."/>
            <person name="Gilbert C."/>
            <person name="Cordaux R."/>
        </authorList>
    </citation>
    <scope>NUCLEOTIDE SEQUENCE [LARGE SCALE GENOMIC DNA]</scope>
    <source>
        <strain evidence="5">ANa2</strain>
        <tissue evidence="5">Whole body excluding digestive tract and cuticle</tissue>
    </source>
</reference>